<evidence type="ECO:0008006" key="3">
    <source>
        <dbReference type="Google" id="ProtNLM"/>
    </source>
</evidence>
<dbReference type="Proteomes" id="UP000036700">
    <property type="component" value="Chromosome"/>
</dbReference>
<dbReference type="STRING" id="445709.ABW99_06420"/>
<protein>
    <recommendedName>
        <fullName evidence="3">DUF3291 domain-containing protein</fullName>
    </recommendedName>
</protein>
<dbReference type="EMBL" id="CP011568">
    <property type="protein sequence ID" value="ALX34882.1"/>
    <property type="molecule type" value="Genomic_DNA"/>
</dbReference>
<dbReference type="KEGG" id="ptx:ABW99_06420"/>
<keyword evidence="2" id="KW-1185">Reference proteome</keyword>
<reference evidence="2" key="1">
    <citation type="submission" date="2015-06" db="EMBL/GenBank/DDBJ databases">
        <authorList>
            <person name="Hoefler B.C."/>
            <person name="Straight P.D."/>
        </authorList>
    </citation>
    <scope>NUCLEOTIDE SEQUENCE [LARGE SCALE GENOMIC DNA]</scope>
    <source>
        <strain evidence="2">DSM 25325</strain>
    </source>
</reference>
<accession>A0A0U4EUD4</accession>
<evidence type="ECO:0000313" key="1">
    <source>
        <dbReference type="EMBL" id="ALX34882.1"/>
    </source>
</evidence>
<sequence length="128" mass="14229">MPQVLAATLGSAMQARGAPGCLAVAVLSESLRTYWTRTAWQDEAAMLAYVKAGKHGRIMGRVMLWCDESSVVHWTEDVDELPTWQIAHRRLSEQGRHFPPPRAAAGPAPLSAPFPAPCARRWRELRIK</sequence>
<proteinExistence type="predicted"/>
<name>A0A0U4EUD4_9BURK</name>
<organism evidence="1 2">
    <name type="scientific">Pandoraea thiooxydans</name>
    <dbReference type="NCBI Taxonomy" id="445709"/>
    <lineage>
        <taxon>Bacteria</taxon>
        <taxon>Pseudomonadati</taxon>
        <taxon>Pseudomonadota</taxon>
        <taxon>Betaproteobacteria</taxon>
        <taxon>Burkholderiales</taxon>
        <taxon>Burkholderiaceae</taxon>
        <taxon>Pandoraea</taxon>
    </lineage>
</organism>
<dbReference type="AlphaFoldDB" id="A0A0U4EUD4"/>
<evidence type="ECO:0000313" key="2">
    <source>
        <dbReference type="Proteomes" id="UP000036700"/>
    </source>
</evidence>
<gene>
    <name evidence="1" type="ORF">ABW99_06420</name>
</gene>